<dbReference type="PANTHER" id="PTHR43063">
    <property type="entry name" value="4FE-4S CLUSTER CONTAINING PARA FAMILY ATPASE PROTEIN"/>
    <property type="match status" value="1"/>
</dbReference>
<accession>X1B2F3</accession>
<dbReference type="InterPro" id="IPR017900">
    <property type="entry name" value="4Fe4S_Fe_S_CS"/>
</dbReference>
<dbReference type="InterPro" id="IPR027417">
    <property type="entry name" value="P-loop_NTPase"/>
</dbReference>
<evidence type="ECO:0000259" key="1">
    <source>
        <dbReference type="PROSITE" id="PS51379"/>
    </source>
</evidence>
<feature type="non-terminal residue" evidence="2">
    <location>
        <position position="131"/>
    </location>
</feature>
<dbReference type="PANTHER" id="PTHR43063:SF1">
    <property type="entry name" value="4FE-4S CLUSTER CONTAINING PARA FAMILY ATPASE PROTEIN"/>
    <property type="match status" value="1"/>
</dbReference>
<reference evidence="2" key="1">
    <citation type="journal article" date="2014" name="Front. Microbiol.">
        <title>High frequency of phylogenetically diverse reductive dehalogenase-homologous genes in deep subseafloor sedimentary metagenomes.</title>
        <authorList>
            <person name="Kawai M."/>
            <person name="Futagami T."/>
            <person name="Toyoda A."/>
            <person name="Takaki Y."/>
            <person name="Nishi S."/>
            <person name="Hori S."/>
            <person name="Arai W."/>
            <person name="Tsubouchi T."/>
            <person name="Morono Y."/>
            <person name="Uchiyama I."/>
            <person name="Ito T."/>
            <person name="Fujiyama A."/>
            <person name="Inagaki F."/>
            <person name="Takami H."/>
        </authorList>
    </citation>
    <scope>NUCLEOTIDE SEQUENCE</scope>
    <source>
        <strain evidence="2">Expedition CK06-06</strain>
    </source>
</reference>
<feature type="domain" description="4Fe-4S ferredoxin-type" evidence="1">
    <location>
        <begin position="57"/>
        <end position="86"/>
    </location>
</feature>
<gene>
    <name evidence="2" type="ORF">S01H4_31191</name>
</gene>
<protein>
    <recommendedName>
        <fullName evidence="1">4Fe-4S ferredoxin-type domain-containing protein</fullName>
    </recommendedName>
</protein>
<name>X1B2F3_9ZZZZ</name>
<dbReference type="Pfam" id="PF00037">
    <property type="entry name" value="Fer4"/>
    <property type="match status" value="1"/>
</dbReference>
<organism evidence="2">
    <name type="scientific">marine sediment metagenome</name>
    <dbReference type="NCBI Taxonomy" id="412755"/>
    <lineage>
        <taxon>unclassified sequences</taxon>
        <taxon>metagenomes</taxon>
        <taxon>ecological metagenomes</taxon>
    </lineage>
</organism>
<dbReference type="InterPro" id="IPR017896">
    <property type="entry name" value="4Fe4S_Fe-S-bd"/>
</dbReference>
<comment type="caution">
    <text evidence="2">The sequence shown here is derived from an EMBL/GenBank/DDBJ whole genome shotgun (WGS) entry which is preliminary data.</text>
</comment>
<dbReference type="AlphaFoldDB" id="X1B2F3"/>
<proteinExistence type="predicted"/>
<dbReference type="EMBL" id="BART01016176">
    <property type="protein sequence ID" value="GAG78438.1"/>
    <property type="molecule type" value="Genomic_DNA"/>
</dbReference>
<dbReference type="SUPFAM" id="SSF52540">
    <property type="entry name" value="P-loop containing nucleoside triphosphate hydrolases"/>
    <property type="match status" value="1"/>
</dbReference>
<dbReference type="PROSITE" id="PS00198">
    <property type="entry name" value="4FE4S_FER_1"/>
    <property type="match status" value="1"/>
</dbReference>
<sequence length="131" mass="14123">MIISVASGKGGTGKTTVATNLALSLGEVQFFDCDVEEPNANIFIKAEIKDSKKVTVTIPEIDKTKCNYCGKCSDFCAYNALAVVKSNVLVFPELCHSCGGCELICPKNAINWCERVIGKVEHGHANGIDFY</sequence>
<evidence type="ECO:0000313" key="2">
    <source>
        <dbReference type="EMBL" id="GAG78438.1"/>
    </source>
</evidence>
<dbReference type="PROSITE" id="PS51379">
    <property type="entry name" value="4FE4S_FER_2"/>
    <property type="match status" value="2"/>
</dbReference>
<dbReference type="Pfam" id="PF01656">
    <property type="entry name" value="CbiA"/>
    <property type="match status" value="1"/>
</dbReference>
<dbReference type="SUPFAM" id="SSF54862">
    <property type="entry name" value="4Fe-4S ferredoxins"/>
    <property type="match status" value="1"/>
</dbReference>
<dbReference type="Gene3D" id="3.30.70.20">
    <property type="match status" value="1"/>
</dbReference>
<feature type="domain" description="4Fe-4S ferredoxin-type" evidence="1">
    <location>
        <begin position="88"/>
        <end position="115"/>
    </location>
</feature>
<dbReference type="InterPro" id="IPR002586">
    <property type="entry name" value="CobQ/CobB/MinD/ParA_Nub-bd_dom"/>
</dbReference>
<dbReference type="Gene3D" id="3.40.50.300">
    <property type="entry name" value="P-loop containing nucleotide triphosphate hydrolases"/>
    <property type="match status" value="1"/>
</dbReference>